<sequence length="107" mass="12784">MKYKAVYDVLNERRQTTPGFCYHDRSGWRAYPQTYMTMQCPLWIIAEDAATGRRLWITQEGTRFSISIRRMDERGRNYGPTYRITCENRTKLAQVLRYQFESKTLAV</sequence>
<evidence type="ECO:0000313" key="2">
    <source>
        <dbReference type="Proteomes" id="UP000649345"/>
    </source>
</evidence>
<dbReference type="RefSeq" id="WP_118646114.1">
    <property type="nucleotide sequence ID" value="NZ_JACOOR010000001.1"/>
</dbReference>
<proteinExistence type="predicted"/>
<organism evidence="1 2">
    <name type="scientific">Anaerosacchariphilus hominis</name>
    <dbReference type="NCBI Taxonomy" id="2763017"/>
    <lineage>
        <taxon>Bacteria</taxon>
        <taxon>Bacillati</taxon>
        <taxon>Bacillota</taxon>
        <taxon>Clostridia</taxon>
        <taxon>Lachnospirales</taxon>
        <taxon>Lachnospiraceae</taxon>
        <taxon>Anaerosacchariphilus</taxon>
    </lineage>
</organism>
<evidence type="ECO:0000313" key="1">
    <source>
        <dbReference type="EMBL" id="MBC5658309.1"/>
    </source>
</evidence>
<dbReference type="AlphaFoldDB" id="A0A923L9E5"/>
<dbReference type="Proteomes" id="UP000649345">
    <property type="component" value="Unassembled WGS sequence"/>
</dbReference>
<reference evidence="1" key="1">
    <citation type="submission" date="2020-08" db="EMBL/GenBank/DDBJ databases">
        <title>Genome public.</title>
        <authorList>
            <person name="Liu C."/>
            <person name="Sun Q."/>
        </authorList>
    </citation>
    <scope>NUCLEOTIDE SEQUENCE</scope>
    <source>
        <strain evidence="1">NSJ-68</strain>
    </source>
</reference>
<comment type="caution">
    <text evidence="1">The sequence shown here is derived from an EMBL/GenBank/DDBJ whole genome shotgun (WGS) entry which is preliminary data.</text>
</comment>
<gene>
    <name evidence="1" type="ORF">H8S44_00725</name>
</gene>
<keyword evidence="2" id="KW-1185">Reference proteome</keyword>
<dbReference type="EMBL" id="JACOOR010000001">
    <property type="protein sequence ID" value="MBC5658309.1"/>
    <property type="molecule type" value="Genomic_DNA"/>
</dbReference>
<name>A0A923L9E5_9FIRM</name>
<accession>A0A923L9E5</accession>
<protein>
    <submittedName>
        <fullName evidence="1">Uncharacterized protein</fullName>
    </submittedName>
</protein>